<feature type="domain" description="Cotton leaf-curl disease DNA-betaC1" evidence="1">
    <location>
        <begin position="2"/>
        <end position="116"/>
    </location>
</feature>
<dbReference type="EMBL" id="JF919717">
    <property type="protein sequence ID" value="AFI56575.1"/>
    <property type="molecule type" value="Genomic_DNA"/>
</dbReference>
<dbReference type="Pfam" id="PF09593">
    <property type="entry name" value="Pathogen_betaC1"/>
    <property type="match status" value="1"/>
</dbReference>
<dbReference type="EMBL" id="JF919721">
    <property type="protein sequence ID" value="AFI56579.1"/>
    <property type="molecule type" value="Genomic_DNA"/>
</dbReference>
<dbReference type="EMBL" id="JF919722">
    <property type="protein sequence ID" value="AFI56580.1"/>
    <property type="molecule type" value="Genomic_DNA"/>
</dbReference>
<sequence length="117" mass="13706">MTINYRNSKGVEFKIEVHLITETVRCIIRVATTREPNMMNRRFIIPYSYDQIIAPFDFNGTEEEIKTALINRYRDTGYSAIREEDIVEIVDMVIAENTGLHGLQIIEPYQFRQNFGV</sequence>
<evidence type="ECO:0000313" key="4">
    <source>
        <dbReference type="EMBL" id="AFI56578.1"/>
    </source>
</evidence>
<dbReference type="EMBL" id="JF919718">
    <property type="protein sequence ID" value="AFI56576.1"/>
    <property type="molecule type" value="Genomic_DNA"/>
</dbReference>
<dbReference type="OrthoDB" id="17520at10239"/>
<dbReference type="GeneID" id="13829409"/>
<protein>
    <submittedName>
        <fullName evidence="6">Beta C1</fullName>
    </submittedName>
</protein>
<reference evidence="6 7" key="1">
    <citation type="journal article" date="2012" name="Virus Res.">
        <title>Leaf curl diseases of two solanaceous species in Southwest Arabia are caused by a monopartite begomovirus evolutionarily most closely related to a species from the Nile Basin and unique suite of betasatellites.</title>
        <authorList>
            <person name="Idris A.M."/>
            <person name="Abdullah N.M."/>
            <person name="Brown J.K."/>
        </authorList>
    </citation>
    <scope>NUCLEOTIDE SEQUENCE</scope>
    <source>
        <strain evidence="2">Had:tob56:89</strain>
        <strain evidence="3">Had:tob62:89</strain>
        <strain evidence="4">Had:tob64:89</strain>
        <strain evidence="5">Tih:tom137:05</strain>
        <strain evidence="6">Tih:tom138:05</strain>
    </source>
</reference>
<dbReference type="KEGG" id="vg:13829409"/>
<accession>I3QBA1</accession>
<name>I3QBA1_9VIRU</name>
<dbReference type="EMBL" id="JF919720">
    <property type="protein sequence ID" value="AFI56578.1"/>
    <property type="molecule type" value="Genomic_DNA"/>
</dbReference>
<dbReference type="Proteomes" id="UP000201066">
    <property type="component" value="Segment"/>
</dbReference>
<evidence type="ECO:0000313" key="2">
    <source>
        <dbReference type="EMBL" id="AFI56575.1"/>
    </source>
</evidence>
<evidence type="ECO:0000313" key="7">
    <source>
        <dbReference type="Proteomes" id="UP000201066"/>
    </source>
</evidence>
<evidence type="ECO:0000313" key="3">
    <source>
        <dbReference type="EMBL" id="AFI56576.1"/>
    </source>
</evidence>
<evidence type="ECO:0000313" key="6">
    <source>
        <dbReference type="EMBL" id="AFI56580.1"/>
    </source>
</evidence>
<evidence type="ECO:0000313" key="5">
    <source>
        <dbReference type="EMBL" id="AFI56579.1"/>
    </source>
</evidence>
<dbReference type="RefSeq" id="YP_006908507.1">
    <property type="nucleotide sequence ID" value="NC_018864.1"/>
</dbReference>
<evidence type="ECO:0000259" key="1">
    <source>
        <dbReference type="Pfam" id="PF09593"/>
    </source>
</evidence>
<organism evidence="6">
    <name type="scientific">Tomato leaf curl Yemen betasatellite</name>
    <dbReference type="NCBI Taxonomy" id="1176156"/>
    <lineage>
        <taxon>Viruses</taxon>
        <taxon>Viruses incertae sedis</taxon>
        <taxon>Tolecusatellitidae</taxon>
        <taxon>Betasatellite</taxon>
        <taxon>Betasatellite solaniyemenense</taxon>
    </lineage>
</organism>
<dbReference type="InterPro" id="IPR018583">
    <property type="entry name" value="CLCuD_DNA-betaC1"/>
</dbReference>
<proteinExistence type="predicted"/>
<keyword evidence="7" id="KW-1185">Reference proteome</keyword>